<dbReference type="Gene3D" id="3.20.20.140">
    <property type="entry name" value="Metal-dependent hydrolases"/>
    <property type="match status" value="1"/>
</dbReference>
<evidence type="ECO:0000256" key="3">
    <source>
        <dbReference type="ARBA" id="ARBA00004968"/>
    </source>
</evidence>
<dbReference type="GO" id="GO:0005737">
    <property type="term" value="C:cytoplasm"/>
    <property type="evidence" value="ECO:0007669"/>
    <property type="project" value="TreeGrafter"/>
</dbReference>
<dbReference type="SUPFAM" id="SSF51556">
    <property type="entry name" value="Metallo-dependent hydrolases"/>
    <property type="match status" value="1"/>
</dbReference>
<evidence type="ECO:0000256" key="2">
    <source>
        <dbReference type="ARBA" id="ARBA00002368"/>
    </source>
</evidence>
<dbReference type="InterPro" id="IPR017593">
    <property type="entry name" value="Allantoinase"/>
</dbReference>
<comment type="similarity">
    <text evidence="5">Belongs to the metallo-dependent hydrolases superfamily. Allantoinase family.</text>
</comment>
<keyword evidence="11" id="KW-0862">Zinc</keyword>
<dbReference type="GO" id="GO:0008270">
    <property type="term" value="F:zinc ion binding"/>
    <property type="evidence" value="ECO:0007669"/>
    <property type="project" value="InterPro"/>
</dbReference>
<dbReference type="FunFam" id="3.20.20.140:FF:000032">
    <property type="entry name" value="Allantoinase Dal1"/>
    <property type="match status" value="1"/>
</dbReference>
<dbReference type="GO" id="GO:0006145">
    <property type="term" value="P:purine nucleobase catabolic process"/>
    <property type="evidence" value="ECO:0007669"/>
    <property type="project" value="TreeGrafter"/>
</dbReference>
<comment type="similarity">
    <text evidence="4">Belongs to the metallo-dependent hydrolases superfamily. DHOase family. Class I DHOase subfamily.</text>
</comment>
<proteinExistence type="inferred from homology"/>
<gene>
    <name evidence="13" type="ORF">SAMN06272739_2356</name>
</gene>
<dbReference type="RefSeq" id="WP_097184150.1">
    <property type="nucleotide sequence ID" value="NZ_OCNK01000003.1"/>
</dbReference>
<dbReference type="GO" id="GO:0004038">
    <property type="term" value="F:allantoinase activity"/>
    <property type="evidence" value="ECO:0007669"/>
    <property type="project" value="UniProtKB-EC"/>
</dbReference>
<evidence type="ECO:0000256" key="9">
    <source>
        <dbReference type="ARBA" id="ARBA00022723"/>
    </source>
</evidence>
<dbReference type="SUPFAM" id="SSF51338">
    <property type="entry name" value="Composite domain of metallo-dependent hydrolases"/>
    <property type="match status" value="1"/>
</dbReference>
<dbReference type="InterPro" id="IPR050138">
    <property type="entry name" value="DHOase/Allantoinase_Hydrolase"/>
</dbReference>
<dbReference type="Pfam" id="PF01979">
    <property type="entry name" value="Amidohydro_1"/>
    <property type="match status" value="1"/>
</dbReference>
<evidence type="ECO:0000256" key="7">
    <source>
        <dbReference type="ARBA" id="ARBA00012863"/>
    </source>
</evidence>
<dbReference type="InterPro" id="IPR002195">
    <property type="entry name" value="Dihydroorotase_CS"/>
</dbReference>
<evidence type="ECO:0000256" key="4">
    <source>
        <dbReference type="ARBA" id="ARBA00010286"/>
    </source>
</evidence>
<protein>
    <recommendedName>
        <fullName evidence="7">allantoinase</fullName>
        <ecNumber evidence="7">3.5.2.5</ecNumber>
    </recommendedName>
</protein>
<accession>A0A286GXV9</accession>
<comment type="subunit">
    <text evidence="6">Homotetramer.</text>
</comment>
<evidence type="ECO:0000256" key="8">
    <source>
        <dbReference type="ARBA" id="ARBA00022631"/>
    </source>
</evidence>
<evidence type="ECO:0000259" key="12">
    <source>
        <dbReference type="Pfam" id="PF01979"/>
    </source>
</evidence>
<feature type="domain" description="Amidohydrolase-related" evidence="12">
    <location>
        <begin position="48"/>
        <end position="420"/>
    </location>
</feature>
<evidence type="ECO:0000313" key="14">
    <source>
        <dbReference type="Proteomes" id="UP000219482"/>
    </source>
</evidence>
<keyword evidence="10" id="KW-0378">Hydrolase</keyword>
<reference evidence="14" key="1">
    <citation type="submission" date="2017-09" db="EMBL/GenBank/DDBJ databases">
        <authorList>
            <person name="Varghese N."/>
            <person name="Submissions S."/>
        </authorList>
    </citation>
    <scope>NUCLEOTIDE SEQUENCE [LARGE SCALE GENOMIC DNA]</scope>
    <source>
        <strain evidence="14">DSM 44270</strain>
    </source>
</reference>
<sequence>MSLVVRARRVLLPEGERAAAVHSEDGRITAVTAFDDAPAAVTLADDEVLLPGLVDSHVHVNEPGRTEWEGFASATRAAVAGGVTTIVDMPLNSIPATTTLDALHVKRAAAKGQVSVDVAFWGGAVPGNVDQLRPLHEAGVVGFKCFLLDSGVPEFPPLDDEGLRAALAELAAFDGLLIAHAEDADVIAAAPAPRGPSYAGFLASRPGAAEESAIGRLVAAVADTGARAHVVHLADADALPVLRRARAQGVRITVETCPHYLTFAAEDVPDGATAFKCCPPIREVWHREALWAALADGDVDLVVSDHSPCTPELKRLDDGDFGAAWGGIASLQVALPVVWTGARARGIGLDRVVRWMAEAPARLAGLPTKGAIAVGRDADLVAFAPEDRWTVGELQHRHPVTPYAHRELHGVVRRTWLRGRPADGTPIGRLLRRGGMPE</sequence>
<dbReference type="GO" id="GO:0050897">
    <property type="term" value="F:cobalt ion binding"/>
    <property type="evidence" value="ECO:0007669"/>
    <property type="project" value="InterPro"/>
</dbReference>
<dbReference type="NCBIfam" id="TIGR03178">
    <property type="entry name" value="allantoinase"/>
    <property type="match status" value="1"/>
</dbReference>
<dbReference type="AlphaFoldDB" id="A0A286GXV9"/>
<dbReference type="PROSITE" id="PS00482">
    <property type="entry name" value="DIHYDROOROTASE_1"/>
    <property type="match status" value="1"/>
</dbReference>
<keyword evidence="14" id="KW-1185">Reference proteome</keyword>
<name>A0A286GXV9_9ACTN</name>
<dbReference type="InterPro" id="IPR011059">
    <property type="entry name" value="Metal-dep_hydrolase_composite"/>
</dbReference>
<dbReference type="Proteomes" id="UP000219482">
    <property type="component" value="Unassembled WGS sequence"/>
</dbReference>
<evidence type="ECO:0000313" key="13">
    <source>
        <dbReference type="EMBL" id="SOE00016.1"/>
    </source>
</evidence>
<comment type="pathway">
    <text evidence="3">Nitrogen metabolism; (S)-allantoin degradation; allantoate from (S)-allantoin: step 1/1.</text>
</comment>
<evidence type="ECO:0000256" key="6">
    <source>
        <dbReference type="ARBA" id="ARBA00011881"/>
    </source>
</evidence>
<dbReference type="OrthoDB" id="9803027at2"/>
<dbReference type="GO" id="GO:0000256">
    <property type="term" value="P:allantoin catabolic process"/>
    <property type="evidence" value="ECO:0007669"/>
    <property type="project" value="InterPro"/>
</dbReference>
<organism evidence="13 14">
    <name type="scientific">Blastococcus haudaquaticus</name>
    <dbReference type="NCBI Taxonomy" id="1938745"/>
    <lineage>
        <taxon>Bacteria</taxon>
        <taxon>Bacillati</taxon>
        <taxon>Actinomycetota</taxon>
        <taxon>Actinomycetes</taxon>
        <taxon>Geodermatophilales</taxon>
        <taxon>Geodermatophilaceae</taxon>
        <taxon>Blastococcus</taxon>
    </lineage>
</organism>
<evidence type="ECO:0000256" key="11">
    <source>
        <dbReference type="ARBA" id="ARBA00022833"/>
    </source>
</evidence>
<dbReference type="InterPro" id="IPR032466">
    <property type="entry name" value="Metal_Hydrolase"/>
</dbReference>
<evidence type="ECO:0000256" key="10">
    <source>
        <dbReference type="ARBA" id="ARBA00022801"/>
    </source>
</evidence>
<dbReference type="InterPro" id="IPR006680">
    <property type="entry name" value="Amidohydro-rel"/>
</dbReference>
<evidence type="ECO:0000256" key="5">
    <source>
        <dbReference type="ARBA" id="ARBA00010368"/>
    </source>
</evidence>
<comment type="function">
    <text evidence="2">Catalyzes the reversible cyclization of carbamoyl aspartate to dihydroorotate.</text>
</comment>
<keyword evidence="8" id="KW-0659">Purine metabolism</keyword>
<dbReference type="PANTHER" id="PTHR43668">
    <property type="entry name" value="ALLANTOINASE"/>
    <property type="match status" value="1"/>
</dbReference>
<dbReference type="EC" id="3.5.2.5" evidence="7"/>
<evidence type="ECO:0000256" key="1">
    <source>
        <dbReference type="ARBA" id="ARBA00001947"/>
    </source>
</evidence>
<comment type="cofactor">
    <cofactor evidence="1">
        <name>Zn(2+)</name>
        <dbReference type="ChEBI" id="CHEBI:29105"/>
    </cofactor>
</comment>
<dbReference type="EMBL" id="OCNK01000003">
    <property type="protein sequence ID" value="SOE00016.1"/>
    <property type="molecule type" value="Genomic_DNA"/>
</dbReference>
<dbReference type="PANTHER" id="PTHR43668:SF2">
    <property type="entry name" value="ALLANTOINASE"/>
    <property type="match status" value="1"/>
</dbReference>
<keyword evidence="9" id="KW-0479">Metal-binding</keyword>